<dbReference type="EMBL" id="CP064654">
    <property type="protein sequence ID" value="QPC98276.1"/>
    <property type="molecule type" value="Genomic_DNA"/>
</dbReference>
<dbReference type="KEGG" id="qso:IRL76_10445"/>
<protein>
    <submittedName>
        <fullName evidence="1">Polyhydroxyalkanoic acid system family protein</fullName>
    </submittedName>
</protein>
<evidence type="ECO:0000313" key="2">
    <source>
        <dbReference type="Proteomes" id="UP000594459"/>
    </source>
</evidence>
<dbReference type="InterPro" id="IPR013433">
    <property type="entry name" value="PHA_gran_rgn"/>
</dbReference>
<dbReference type="RefSeq" id="WP_200981283.1">
    <property type="nucleotide sequence ID" value="NZ_CP064654.1"/>
</dbReference>
<organism evidence="1 2">
    <name type="scientific">Qipengyuania soli</name>
    <dbReference type="NCBI Taxonomy" id="2782568"/>
    <lineage>
        <taxon>Bacteria</taxon>
        <taxon>Pseudomonadati</taxon>
        <taxon>Pseudomonadota</taxon>
        <taxon>Alphaproteobacteria</taxon>
        <taxon>Sphingomonadales</taxon>
        <taxon>Erythrobacteraceae</taxon>
        <taxon>Qipengyuania</taxon>
    </lineage>
</organism>
<name>A0A7S8F367_9SPHN</name>
<sequence length="103" mass="11372">MRVPIPHQLGKDEVRRRLQSRSHEIANYVPGGMADVTTGWPDEDTMNLSVKTMGQGVNGRVLIEDTQVIFEIDLPAALSFVEPMVANAIRSKGQKMLEAKPAD</sequence>
<keyword evidence="2" id="KW-1185">Reference proteome</keyword>
<proteinExistence type="predicted"/>
<dbReference type="AlphaFoldDB" id="A0A7S8F367"/>
<dbReference type="Pfam" id="PF09650">
    <property type="entry name" value="PHA_gran_rgn"/>
    <property type="match status" value="1"/>
</dbReference>
<evidence type="ECO:0000313" key="1">
    <source>
        <dbReference type="EMBL" id="QPC98276.1"/>
    </source>
</evidence>
<accession>A0A7S8F367</accession>
<dbReference type="Proteomes" id="UP000594459">
    <property type="component" value="Chromosome"/>
</dbReference>
<gene>
    <name evidence="1" type="ORF">IRL76_10445</name>
</gene>
<reference evidence="1 2" key="1">
    <citation type="submission" date="2020-11" db="EMBL/GenBank/DDBJ databases">
        <title>The genome sequence of Erythrobacter sp. 6D36.</title>
        <authorList>
            <person name="Liu Y."/>
        </authorList>
    </citation>
    <scope>NUCLEOTIDE SEQUENCE [LARGE SCALE GENOMIC DNA]</scope>
    <source>
        <strain evidence="1 2">6D36</strain>
    </source>
</reference>